<feature type="binding site" evidence="11">
    <location>
        <position position="83"/>
    </location>
    <ligand>
        <name>substrate</name>
    </ligand>
</feature>
<keyword evidence="11" id="KW-0479">Metal-binding</keyword>
<evidence type="ECO:0000313" key="12">
    <source>
        <dbReference type="EMBL" id="ACU53194.1"/>
    </source>
</evidence>
<dbReference type="SUPFAM" id="SSF52540">
    <property type="entry name" value="P-loop containing nucleoside triphosphate hydrolases"/>
    <property type="match status" value="1"/>
</dbReference>
<dbReference type="EC" id="2.7.1.71" evidence="3 11"/>
<keyword evidence="6 11" id="KW-0547">Nucleotide-binding</keyword>
<dbReference type="InterPro" id="IPR000623">
    <property type="entry name" value="Shikimate_kinase/TSH1"/>
</dbReference>
<evidence type="ECO:0000256" key="11">
    <source>
        <dbReference type="HAMAP-Rule" id="MF_00109"/>
    </source>
</evidence>
<comment type="subunit">
    <text evidence="11">Monomer.</text>
</comment>
<dbReference type="OrthoDB" id="9800332at2"/>
<evidence type="ECO:0000256" key="1">
    <source>
        <dbReference type="ARBA" id="ARBA00004842"/>
    </source>
</evidence>
<feature type="binding site" evidence="11">
    <location>
        <position position="19"/>
    </location>
    <ligand>
        <name>Mg(2+)</name>
        <dbReference type="ChEBI" id="CHEBI:18420"/>
    </ligand>
</feature>
<evidence type="ECO:0000313" key="13">
    <source>
        <dbReference type="Proteomes" id="UP000000771"/>
    </source>
</evidence>
<keyword evidence="8 11" id="KW-0067">ATP-binding</keyword>
<dbReference type="GO" id="GO:0004765">
    <property type="term" value="F:shikimate kinase activity"/>
    <property type="evidence" value="ECO:0007669"/>
    <property type="project" value="UniProtKB-UniRule"/>
</dbReference>
<dbReference type="RefSeq" id="WP_015797699.1">
    <property type="nucleotide sequence ID" value="NC_013124.1"/>
</dbReference>
<reference evidence="12 13" key="1">
    <citation type="journal article" date="2009" name="Stand. Genomic Sci.">
        <title>Complete genome sequence of Acidimicrobium ferrooxidans type strain (ICP).</title>
        <authorList>
            <person name="Clum A."/>
            <person name="Nolan M."/>
            <person name="Lang E."/>
            <person name="Glavina Del Rio T."/>
            <person name="Tice H."/>
            <person name="Copeland A."/>
            <person name="Cheng J.F."/>
            <person name="Lucas S."/>
            <person name="Chen F."/>
            <person name="Bruce D."/>
            <person name="Goodwin L."/>
            <person name="Pitluck S."/>
            <person name="Ivanova N."/>
            <person name="Mavrommatis K."/>
            <person name="Mikhailova N."/>
            <person name="Pati A."/>
            <person name="Chen A."/>
            <person name="Palaniappan K."/>
            <person name="Goker M."/>
            <person name="Spring S."/>
            <person name="Land M."/>
            <person name="Hauser L."/>
            <person name="Chang Y.J."/>
            <person name="Jeffries C.C."/>
            <person name="Chain P."/>
            <person name="Bristow J."/>
            <person name="Eisen J.A."/>
            <person name="Markowitz V."/>
            <person name="Hugenholtz P."/>
            <person name="Kyrpides N.C."/>
            <person name="Klenk H.P."/>
            <person name="Lapidus A."/>
        </authorList>
    </citation>
    <scope>NUCLEOTIDE SEQUENCE [LARGE SCALE GENOMIC DNA]</scope>
    <source>
        <strain evidence="13">DSM 10331 / JCM 15462 / NBRC 103882 / ICP</strain>
    </source>
</reference>
<keyword evidence="9 11" id="KW-0057">Aromatic amino acid biosynthesis</keyword>
<keyword evidence="13" id="KW-1185">Reference proteome</keyword>
<dbReference type="Gene3D" id="3.40.50.300">
    <property type="entry name" value="P-loop containing nucleotide triphosphate hydrolases"/>
    <property type="match status" value="1"/>
</dbReference>
<dbReference type="GO" id="GO:0005829">
    <property type="term" value="C:cytosol"/>
    <property type="evidence" value="ECO:0007669"/>
    <property type="project" value="TreeGrafter"/>
</dbReference>
<evidence type="ECO:0000256" key="10">
    <source>
        <dbReference type="ARBA" id="ARBA00048567"/>
    </source>
</evidence>
<comment type="subcellular location">
    <subcellularLocation>
        <location evidence="11">Cytoplasm</location>
    </subcellularLocation>
</comment>
<evidence type="ECO:0000256" key="7">
    <source>
        <dbReference type="ARBA" id="ARBA00022777"/>
    </source>
</evidence>
<feature type="binding site" evidence="11">
    <location>
        <position position="37"/>
    </location>
    <ligand>
        <name>substrate</name>
    </ligand>
</feature>
<name>C7M296_ACIFD</name>
<dbReference type="GO" id="GO:0009073">
    <property type="term" value="P:aromatic amino acid family biosynthetic process"/>
    <property type="evidence" value="ECO:0007669"/>
    <property type="project" value="UniProtKB-KW"/>
</dbReference>
<evidence type="ECO:0000256" key="5">
    <source>
        <dbReference type="ARBA" id="ARBA00022679"/>
    </source>
</evidence>
<dbReference type="STRING" id="525909.Afer_0225"/>
<dbReference type="HOGENOM" id="CLU_057607_2_2_11"/>
<dbReference type="Pfam" id="PF01202">
    <property type="entry name" value="SKI"/>
    <property type="match status" value="1"/>
</dbReference>
<dbReference type="AlphaFoldDB" id="C7M296"/>
<feature type="binding site" evidence="11">
    <location>
        <position position="61"/>
    </location>
    <ligand>
        <name>substrate</name>
    </ligand>
</feature>
<evidence type="ECO:0000256" key="4">
    <source>
        <dbReference type="ARBA" id="ARBA00022605"/>
    </source>
</evidence>
<dbReference type="Proteomes" id="UP000000771">
    <property type="component" value="Chromosome"/>
</dbReference>
<dbReference type="PANTHER" id="PTHR21087">
    <property type="entry name" value="SHIKIMATE KINASE"/>
    <property type="match status" value="1"/>
</dbReference>
<gene>
    <name evidence="11" type="primary">aroK</name>
    <name evidence="12" type="ordered locus">Afer_0225</name>
</gene>
<dbReference type="GO" id="GO:0000287">
    <property type="term" value="F:magnesium ion binding"/>
    <property type="evidence" value="ECO:0007669"/>
    <property type="project" value="UniProtKB-UniRule"/>
</dbReference>
<proteinExistence type="inferred from homology"/>
<dbReference type="CDD" id="cd00464">
    <property type="entry name" value="SK"/>
    <property type="match status" value="1"/>
</dbReference>
<dbReference type="HAMAP" id="MF_00109">
    <property type="entry name" value="Shikimate_kinase"/>
    <property type="match status" value="1"/>
</dbReference>
<dbReference type="UniPathway" id="UPA00053">
    <property type="reaction ID" value="UER00088"/>
</dbReference>
<organism evidence="12 13">
    <name type="scientific">Acidimicrobium ferrooxidans (strain DSM 10331 / JCM 15462 / NBRC 103882 / ICP)</name>
    <dbReference type="NCBI Taxonomy" id="525909"/>
    <lineage>
        <taxon>Bacteria</taxon>
        <taxon>Bacillati</taxon>
        <taxon>Actinomycetota</taxon>
        <taxon>Acidimicrobiia</taxon>
        <taxon>Acidimicrobiales</taxon>
        <taxon>Acidimicrobiaceae</taxon>
        <taxon>Acidimicrobium</taxon>
    </lineage>
</organism>
<dbReference type="PROSITE" id="PS01128">
    <property type="entry name" value="SHIKIMATE_KINASE"/>
    <property type="match status" value="1"/>
</dbReference>
<accession>C7M296</accession>
<keyword evidence="5 11" id="KW-0808">Transferase</keyword>
<keyword evidence="11" id="KW-0963">Cytoplasm</keyword>
<dbReference type="GO" id="GO:0008652">
    <property type="term" value="P:amino acid biosynthetic process"/>
    <property type="evidence" value="ECO:0007669"/>
    <property type="project" value="UniProtKB-KW"/>
</dbReference>
<dbReference type="InterPro" id="IPR031322">
    <property type="entry name" value="Shikimate/glucono_kinase"/>
</dbReference>
<dbReference type="GO" id="GO:0005524">
    <property type="term" value="F:ATP binding"/>
    <property type="evidence" value="ECO:0007669"/>
    <property type="project" value="UniProtKB-UniRule"/>
</dbReference>
<feature type="binding site" evidence="11">
    <location>
        <position position="135"/>
    </location>
    <ligand>
        <name>substrate</name>
    </ligand>
</feature>
<evidence type="ECO:0000256" key="8">
    <source>
        <dbReference type="ARBA" id="ARBA00022840"/>
    </source>
</evidence>
<comment type="pathway">
    <text evidence="1 11">Metabolic intermediate biosynthesis; chorismate biosynthesis; chorismate from D-erythrose 4-phosphate and phosphoenolpyruvate: step 5/7.</text>
</comment>
<dbReference type="KEGG" id="afo:Afer_0225"/>
<evidence type="ECO:0000256" key="2">
    <source>
        <dbReference type="ARBA" id="ARBA00006997"/>
    </source>
</evidence>
<evidence type="ECO:0000256" key="9">
    <source>
        <dbReference type="ARBA" id="ARBA00023141"/>
    </source>
</evidence>
<evidence type="ECO:0000256" key="3">
    <source>
        <dbReference type="ARBA" id="ARBA00012154"/>
    </source>
</evidence>
<comment type="caution">
    <text evidence="11">Lacks conserved residue(s) required for the propagation of feature annotation.</text>
</comment>
<dbReference type="InterPro" id="IPR027417">
    <property type="entry name" value="P-loop_NTPase"/>
</dbReference>
<sequence>MSDASERVVLIGFMGAGKTTVGRLLARRLGADFVDADDALVAETGRSIPDLFRVRGEVGFRQLEGDLLGRLLRSARGVIALGGGAIEHDELAELVAPWLVIYLEVPYDVARQRVGSDDGRPMLTRSDLESVYRRRVARYRRLADLTVDATDAPSVIVDEIVSAFGALGDG</sequence>
<feature type="binding site" evidence="11">
    <location>
        <position position="120"/>
    </location>
    <ligand>
        <name>ATP</name>
        <dbReference type="ChEBI" id="CHEBI:30616"/>
    </ligand>
</feature>
<dbReference type="GO" id="GO:0009423">
    <property type="term" value="P:chorismate biosynthetic process"/>
    <property type="evidence" value="ECO:0007669"/>
    <property type="project" value="UniProtKB-UniRule"/>
</dbReference>
<dbReference type="PRINTS" id="PR01100">
    <property type="entry name" value="SHIKIMTKNASE"/>
</dbReference>
<dbReference type="PANTHER" id="PTHR21087:SF16">
    <property type="entry name" value="SHIKIMATE KINASE 1, CHLOROPLASTIC"/>
    <property type="match status" value="1"/>
</dbReference>
<comment type="catalytic activity">
    <reaction evidence="10 11">
        <text>shikimate + ATP = 3-phosphoshikimate + ADP + H(+)</text>
        <dbReference type="Rhea" id="RHEA:13121"/>
        <dbReference type="ChEBI" id="CHEBI:15378"/>
        <dbReference type="ChEBI" id="CHEBI:30616"/>
        <dbReference type="ChEBI" id="CHEBI:36208"/>
        <dbReference type="ChEBI" id="CHEBI:145989"/>
        <dbReference type="ChEBI" id="CHEBI:456216"/>
        <dbReference type="EC" id="2.7.1.71"/>
    </reaction>
</comment>
<keyword evidence="4 11" id="KW-0028">Amino-acid biosynthesis</keyword>
<comment type="cofactor">
    <cofactor evidence="11">
        <name>Mg(2+)</name>
        <dbReference type="ChEBI" id="CHEBI:18420"/>
    </cofactor>
    <text evidence="11">Binds 1 Mg(2+) ion per subunit.</text>
</comment>
<dbReference type="EMBL" id="CP001631">
    <property type="protein sequence ID" value="ACU53194.1"/>
    <property type="molecule type" value="Genomic_DNA"/>
</dbReference>
<keyword evidence="7 11" id="KW-0418">Kinase</keyword>
<dbReference type="InterPro" id="IPR023000">
    <property type="entry name" value="Shikimate_kinase_CS"/>
</dbReference>
<dbReference type="eggNOG" id="COG0703">
    <property type="taxonomic scope" value="Bacteria"/>
</dbReference>
<protein>
    <recommendedName>
        <fullName evidence="3 11">Shikimate kinase</fullName>
        <shortName evidence="11">SK</shortName>
        <ecNumber evidence="3 11">2.7.1.71</ecNumber>
    </recommendedName>
</protein>
<keyword evidence="11" id="KW-0460">Magnesium</keyword>
<comment type="function">
    <text evidence="11">Catalyzes the specific phosphorylation of the 3-hydroxyl group of shikimic acid using ATP as a cosubstrate.</text>
</comment>
<feature type="binding site" evidence="11">
    <location>
        <begin position="15"/>
        <end position="20"/>
    </location>
    <ligand>
        <name>ATP</name>
        <dbReference type="ChEBI" id="CHEBI:30616"/>
    </ligand>
</feature>
<evidence type="ECO:0000256" key="6">
    <source>
        <dbReference type="ARBA" id="ARBA00022741"/>
    </source>
</evidence>
<comment type="similarity">
    <text evidence="2 11">Belongs to the shikimate kinase family.</text>
</comment>